<organism evidence="6 7">
    <name type="scientific">Chrysodeixis includens</name>
    <name type="common">Soybean looper</name>
    <name type="synonym">Pseudoplusia includens</name>
    <dbReference type="NCBI Taxonomy" id="689277"/>
    <lineage>
        <taxon>Eukaryota</taxon>
        <taxon>Metazoa</taxon>
        <taxon>Ecdysozoa</taxon>
        <taxon>Arthropoda</taxon>
        <taxon>Hexapoda</taxon>
        <taxon>Insecta</taxon>
        <taxon>Pterygota</taxon>
        <taxon>Neoptera</taxon>
        <taxon>Endopterygota</taxon>
        <taxon>Lepidoptera</taxon>
        <taxon>Glossata</taxon>
        <taxon>Ditrysia</taxon>
        <taxon>Noctuoidea</taxon>
        <taxon>Noctuidae</taxon>
        <taxon>Plusiinae</taxon>
        <taxon>Chrysodeixis</taxon>
    </lineage>
</organism>
<dbReference type="SUPFAM" id="SSF53300">
    <property type="entry name" value="vWA-like"/>
    <property type="match status" value="1"/>
</dbReference>
<feature type="signal peptide" evidence="4">
    <location>
        <begin position="1"/>
        <end position="18"/>
    </location>
</feature>
<dbReference type="InterPro" id="IPR036465">
    <property type="entry name" value="vWFA_dom_sf"/>
</dbReference>
<dbReference type="Pfam" id="PF25106">
    <property type="entry name" value="VWA_4"/>
    <property type="match status" value="1"/>
</dbReference>
<evidence type="ECO:0000256" key="3">
    <source>
        <dbReference type="ARBA" id="ARBA00022729"/>
    </source>
</evidence>
<dbReference type="OrthoDB" id="5985519at2759"/>
<evidence type="ECO:0000256" key="1">
    <source>
        <dbReference type="ARBA" id="ARBA00004613"/>
    </source>
</evidence>
<protein>
    <recommendedName>
        <fullName evidence="5">Hemicentin-1-like von Willebrand factor A domain-containing protein</fullName>
    </recommendedName>
</protein>
<gene>
    <name evidence="6" type="ORF">CINC_LOCUS5187</name>
</gene>
<reference evidence="6" key="1">
    <citation type="submission" date="2021-12" db="EMBL/GenBank/DDBJ databases">
        <authorList>
            <person name="King R."/>
        </authorList>
    </citation>
    <scope>NUCLEOTIDE SEQUENCE</scope>
</reference>
<sequence>MFYQCTIIYLLILRLVNCDRSFTLVLDTTWSMQDDIDVIKANLPSVLNTQEKTDIGNYIIVPFNDPGVGEPIIKATPQEILSSLNGLTAAGGTECPENSLTGIEKALQISKDQSNIFVFTDAYSKDAHKIGSIENLCENTRSKVIILLSGFCSSPNVDVQVYFDVAKACSGAVLKFDAFNLRQAFPYMKEAINVKWTDIITSETFVEYKQLTFTVDAFTKTSLVVASGENPTIEMRTPDDNSIAVEKIVNLRNTQVPKSVEILMDAHITLRGWVVPDYYRLTKLNTIPAIPRGLSQLSLGNFILAILRELYPG</sequence>
<dbReference type="InterPro" id="IPR052577">
    <property type="entry name" value="VWA7"/>
</dbReference>
<accession>A0A9N8L678</accession>
<dbReference type="PANTHER" id="PTHR14905:SF7">
    <property type="entry name" value="VON WILLEBRAND FACTOR A DOMAIN-CONTAINING PROTEIN 7"/>
    <property type="match status" value="1"/>
</dbReference>
<evidence type="ECO:0000259" key="5">
    <source>
        <dbReference type="Pfam" id="PF25106"/>
    </source>
</evidence>
<evidence type="ECO:0000256" key="2">
    <source>
        <dbReference type="ARBA" id="ARBA00022525"/>
    </source>
</evidence>
<dbReference type="Gene3D" id="3.40.50.410">
    <property type="entry name" value="von Willebrand factor, type A domain"/>
    <property type="match status" value="1"/>
</dbReference>
<dbReference type="Proteomes" id="UP001154114">
    <property type="component" value="Chromosome 19"/>
</dbReference>
<evidence type="ECO:0000313" key="6">
    <source>
        <dbReference type="EMBL" id="CAD0203537.1"/>
    </source>
</evidence>
<feature type="chain" id="PRO_5040278462" description="Hemicentin-1-like von Willebrand factor A domain-containing protein" evidence="4">
    <location>
        <begin position="19"/>
        <end position="313"/>
    </location>
</feature>
<dbReference type="AlphaFoldDB" id="A0A9N8L678"/>
<evidence type="ECO:0000313" key="7">
    <source>
        <dbReference type="Proteomes" id="UP001154114"/>
    </source>
</evidence>
<keyword evidence="2" id="KW-0964">Secreted</keyword>
<comment type="subcellular location">
    <subcellularLocation>
        <location evidence="1">Secreted</location>
    </subcellularLocation>
</comment>
<proteinExistence type="predicted"/>
<keyword evidence="3 4" id="KW-0732">Signal</keyword>
<dbReference type="InterPro" id="IPR056861">
    <property type="entry name" value="HMCN1-like_VWA"/>
</dbReference>
<dbReference type="PANTHER" id="PTHR14905">
    <property type="entry name" value="NG37"/>
    <property type="match status" value="1"/>
</dbReference>
<evidence type="ECO:0000256" key="4">
    <source>
        <dbReference type="SAM" id="SignalP"/>
    </source>
</evidence>
<feature type="domain" description="Hemicentin-1-like von Willebrand factor A" evidence="5">
    <location>
        <begin position="22"/>
        <end position="176"/>
    </location>
</feature>
<keyword evidence="7" id="KW-1185">Reference proteome</keyword>
<name>A0A9N8L678_CHRIL</name>
<dbReference type="GO" id="GO:0032991">
    <property type="term" value="C:protein-containing complex"/>
    <property type="evidence" value="ECO:0007669"/>
    <property type="project" value="UniProtKB-ARBA"/>
</dbReference>
<dbReference type="EMBL" id="LR824022">
    <property type="protein sequence ID" value="CAD0203537.1"/>
    <property type="molecule type" value="Genomic_DNA"/>
</dbReference>